<organism evidence="1 2">
    <name type="scientific">Lachnoclostridium phytofermentans</name>
    <dbReference type="NCBI Taxonomy" id="66219"/>
    <lineage>
        <taxon>Bacteria</taxon>
        <taxon>Bacillati</taxon>
        <taxon>Bacillota</taxon>
        <taxon>Clostridia</taxon>
        <taxon>Lachnospirales</taxon>
        <taxon>Lachnospiraceae</taxon>
    </lineage>
</organism>
<dbReference type="NCBIfam" id="NF005255">
    <property type="entry name" value="PRK06762.2-2"/>
    <property type="match status" value="1"/>
</dbReference>
<keyword evidence="1" id="KW-0808">Transferase</keyword>
<comment type="caution">
    <text evidence="1">The sequence shown here is derived from an EMBL/GenBank/DDBJ whole genome shotgun (WGS) entry which is preliminary data.</text>
</comment>
<dbReference type="InterPro" id="IPR027417">
    <property type="entry name" value="P-loop_NTPase"/>
</dbReference>
<protein>
    <submittedName>
        <fullName evidence="1">Uridine kinase</fullName>
    </submittedName>
</protein>
<evidence type="ECO:0000313" key="2">
    <source>
        <dbReference type="Proteomes" id="UP000262969"/>
    </source>
</evidence>
<keyword evidence="1" id="KW-0418">Kinase</keyword>
<gene>
    <name evidence="1" type="ORF">DHW61_00915</name>
</gene>
<dbReference type="GO" id="GO:0016301">
    <property type="term" value="F:kinase activity"/>
    <property type="evidence" value="ECO:0007669"/>
    <property type="project" value="UniProtKB-KW"/>
</dbReference>
<reference evidence="1 2" key="1">
    <citation type="journal article" date="2018" name="Nat. Biotechnol.">
        <title>A standardized bacterial taxonomy based on genome phylogeny substantially revises the tree of life.</title>
        <authorList>
            <person name="Parks D.H."/>
            <person name="Chuvochina M."/>
            <person name="Waite D.W."/>
            <person name="Rinke C."/>
            <person name="Skarshewski A."/>
            <person name="Chaumeil P.A."/>
            <person name="Hugenholtz P."/>
        </authorList>
    </citation>
    <scope>NUCLEOTIDE SEQUENCE [LARGE SCALE GENOMIC DNA]</scope>
    <source>
        <strain evidence="1">UBA11728</strain>
    </source>
</reference>
<dbReference type="AlphaFoldDB" id="A0A3D2X1J2"/>
<dbReference type="Proteomes" id="UP000262969">
    <property type="component" value="Unassembled WGS sequence"/>
</dbReference>
<dbReference type="SUPFAM" id="SSF52540">
    <property type="entry name" value="P-loop containing nucleoside triphosphate hydrolases"/>
    <property type="match status" value="1"/>
</dbReference>
<sequence>MSSHTKLIILRGNSGSGKSTTAKALQKKFGYGTMLISQDVIRRELLYVKDGIDTKAIPLLIDLAAYGRKNCEVVIIEGILNATWYQGLFTTLLSEYDNNIYAYYFDLPFEETLIRHMKKPNCNDFGEAEMRKWWMEKDYIGIIKEKIIRKELSLDEIVSMIYSDIIRGY</sequence>
<evidence type="ECO:0000313" key="1">
    <source>
        <dbReference type="EMBL" id="HCL00982.1"/>
    </source>
</evidence>
<dbReference type="EMBL" id="DPVV01000034">
    <property type="protein sequence ID" value="HCL00982.1"/>
    <property type="molecule type" value="Genomic_DNA"/>
</dbReference>
<dbReference type="Pfam" id="PF13671">
    <property type="entry name" value="AAA_33"/>
    <property type="match status" value="1"/>
</dbReference>
<name>A0A3D2X1J2_9FIRM</name>
<proteinExistence type="predicted"/>
<accession>A0A3D2X1J2</accession>
<dbReference type="Gene3D" id="3.40.50.300">
    <property type="entry name" value="P-loop containing nucleotide triphosphate hydrolases"/>
    <property type="match status" value="1"/>
</dbReference>